<dbReference type="SUPFAM" id="SSF52266">
    <property type="entry name" value="SGNH hydrolase"/>
    <property type="match status" value="1"/>
</dbReference>
<evidence type="ECO:0000256" key="2">
    <source>
        <dbReference type="SAM" id="SignalP"/>
    </source>
</evidence>
<comment type="caution">
    <text evidence="4">The sequence shown here is derived from an EMBL/GenBank/DDBJ whole genome shotgun (WGS) entry which is preliminary data.</text>
</comment>
<dbReference type="Proteomes" id="UP001212602">
    <property type="component" value="Unassembled WGS sequence"/>
</dbReference>
<dbReference type="InterPro" id="IPR013830">
    <property type="entry name" value="SGNH_hydro"/>
</dbReference>
<dbReference type="GO" id="GO:0004622">
    <property type="term" value="F:phosphatidylcholine lysophospholipase activity"/>
    <property type="evidence" value="ECO:0007669"/>
    <property type="project" value="TreeGrafter"/>
</dbReference>
<protein>
    <submittedName>
        <fullName evidence="4">SGNH/GDSL hydrolase family protein</fullName>
    </submittedName>
</protein>
<dbReference type="Pfam" id="PF13472">
    <property type="entry name" value="Lipase_GDSL_2"/>
    <property type="match status" value="1"/>
</dbReference>
<evidence type="ECO:0000313" key="5">
    <source>
        <dbReference type="Proteomes" id="UP001212602"/>
    </source>
</evidence>
<sequence length="285" mass="30728">MPFPFRAPSFLAAVRRQAPLALLAGLSLLAGAAQAQGPLLQPAAAPTTLFETPSPEYIAAQTRWKSAITAFEEADKARLPAEDGVLFVGSSTVRMWSSLAQDFSEWPVVINRGFGGSTMAECRLLVRELVLRYKPRHVLVYAGDNDLAMGRSPLQVMEDFAAFAGTVRSTLPRSRISFISIKPSPSRAALLPKVQLANEMVAAYLRTQANVDYIDTYSSMIDAQGRPRAELFLKDQLHLNAEGYRLWHDVITAQLQPGAVSAPPGVPTTPVNSPATGGAPLASAR</sequence>
<evidence type="ECO:0000259" key="3">
    <source>
        <dbReference type="Pfam" id="PF13472"/>
    </source>
</evidence>
<keyword evidence="4" id="KW-0378">Hydrolase</keyword>
<gene>
    <name evidence="4" type="ORF">PGB34_02415</name>
</gene>
<evidence type="ECO:0000313" key="4">
    <source>
        <dbReference type="EMBL" id="MDA7415207.1"/>
    </source>
</evidence>
<dbReference type="InterPro" id="IPR051532">
    <property type="entry name" value="Ester_Hydrolysis_Enzymes"/>
</dbReference>
<feature type="domain" description="SGNH hydrolase-type esterase" evidence="3">
    <location>
        <begin position="92"/>
        <end position="246"/>
    </location>
</feature>
<dbReference type="Gene3D" id="3.40.50.1110">
    <property type="entry name" value="SGNH hydrolase"/>
    <property type="match status" value="1"/>
</dbReference>
<keyword evidence="5" id="KW-1185">Reference proteome</keyword>
<dbReference type="RefSeq" id="WP_271426468.1">
    <property type="nucleotide sequence ID" value="NZ_JAQIPB010000001.1"/>
</dbReference>
<reference evidence="4" key="1">
    <citation type="submission" date="2023-01" db="EMBL/GenBank/DDBJ databases">
        <title>Xenophilus mangrovi sp. nov., isolated from soil of Mangrove nature reserve.</title>
        <authorList>
            <person name="Xu S."/>
            <person name="Liu Z."/>
            <person name="Xu Y."/>
        </authorList>
    </citation>
    <scope>NUCLEOTIDE SEQUENCE</scope>
    <source>
        <strain evidence="4">YW8</strain>
    </source>
</reference>
<feature type="signal peptide" evidence="2">
    <location>
        <begin position="1"/>
        <end position="35"/>
    </location>
</feature>
<proteinExistence type="predicted"/>
<dbReference type="PANTHER" id="PTHR30383">
    <property type="entry name" value="THIOESTERASE 1/PROTEASE 1/LYSOPHOSPHOLIPASE L1"/>
    <property type="match status" value="1"/>
</dbReference>
<name>A0AAE3SZF9_9BURK</name>
<feature type="region of interest" description="Disordered" evidence="1">
    <location>
        <begin position="261"/>
        <end position="285"/>
    </location>
</feature>
<evidence type="ECO:0000256" key="1">
    <source>
        <dbReference type="SAM" id="MobiDB-lite"/>
    </source>
</evidence>
<keyword evidence="2" id="KW-0732">Signal</keyword>
<dbReference type="InterPro" id="IPR036514">
    <property type="entry name" value="SGNH_hydro_sf"/>
</dbReference>
<organism evidence="4 5">
    <name type="scientific">Xenophilus arseniciresistens</name>
    <dbReference type="NCBI Taxonomy" id="1283306"/>
    <lineage>
        <taxon>Bacteria</taxon>
        <taxon>Pseudomonadati</taxon>
        <taxon>Pseudomonadota</taxon>
        <taxon>Betaproteobacteria</taxon>
        <taxon>Burkholderiales</taxon>
        <taxon>Comamonadaceae</taxon>
        <taxon>Xenophilus</taxon>
    </lineage>
</organism>
<dbReference type="AlphaFoldDB" id="A0AAE3SZF9"/>
<dbReference type="PANTHER" id="PTHR30383:SF5">
    <property type="entry name" value="SGNH HYDROLASE-TYPE ESTERASE DOMAIN-CONTAINING PROTEIN"/>
    <property type="match status" value="1"/>
</dbReference>
<accession>A0AAE3SZF9</accession>
<dbReference type="EMBL" id="JAQIPB010000001">
    <property type="protein sequence ID" value="MDA7415207.1"/>
    <property type="molecule type" value="Genomic_DNA"/>
</dbReference>
<feature type="chain" id="PRO_5042069000" evidence="2">
    <location>
        <begin position="36"/>
        <end position="285"/>
    </location>
</feature>
<dbReference type="CDD" id="cd04502">
    <property type="entry name" value="SGNH_hydrolase_like_7"/>
    <property type="match status" value="1"/>
</dbReference>